<dbReference type="EMBL" id="AP024702">
    <property type="protein sequence ID" value="BCX46951.1"/>
    <property type="molecule type" value="Genomic_DNA"/>
</dbReference>
<dbReference type="InterPro" id="IPR003660">
    <property type="entry name" value="HAMP_dom"/>
</dbReference>
<dbReference type="SMART" id="SM00044">
    <property type="entry name" value="CYCc"/>
    <property type="match status" value="1"/>
</dbReference>
<proteinExistence type="predicted"/>
<dbReference type="CDD" id="cd07302">
    <property type="entry name" value="CHD"/>
    <property type="match status" value="1"/>
</dbReference>
<dbReference type="Pfam" id="PF00672">
    <property type="entry name" value="HAMP"/>
    <property type="match status" value="1"/>
</dbReference>
<dbReference type="SUPFAM" id="SSF55073">
    <property type="entry name" value="Nucleotide cyclase"/>
    <property type="match status" value="1"/>
</dbReference>
<dbReference type="Gene3D" id="6.10.340.10">
    <property type="match status" value="1"/>
</dbReference>
<organism evidence="4 5">
    <name type="scientific">Haloferula helveola</name>
    <dbReference type="NCBI Taxonomy" id="490095"/>
    <lineage>
        <taxon>Bacteria</taxon>
        <taxon>Pseudomonadati</taxon>
        <taxon>Verrucomicrobiota</taxon>
        <taxon>Verrucomicrobiia</taxon>
        <taxon>Verrucomicrobiales</taxon>
        <taxon>Verrucomicrobiaceae</taxon>
        <taxon>Haloferula</taxon>
    </lineage>
</organism>
<gene>
    <name evidence="4" type="ORF">HAHE_08590</name>
</gene>
<dbReference type="RefSeq" id="WP_338688902.1">
    <property type="nucleotide sequence ID" value="NZ_AP024702.1"/>
</dbReference>
<name>A0ABN6H0B0_9BACT</name>
<dbReference type="InterPro" id="IPR001054">
    <property type="entry name" value="A/G_cyclase"/>
</dbReference>
<feature type="region of interest" description="Disordered" evidence="1">
    <location>
        <begin position="97"/>
        <end position="117"/>
    </location>
</feature>
<evidence type="ECO:0000256" key="1">
    <source>
        <dbReference type="SAM" id="MobiDB-lite"/>
    </source>
</evidence>
<protein>
    <submittedName>
        <fullName evidence="4">Adenylate/guanylatecyclase protein</fullName>
    </submittedName>
</protein>
<evidence type="ECO:0000313" key="5">
    <source>
        <dbReference type="Proteomes" id="UP001374893"/>
    </source>
</evidence>
<feature type="domain" description="HAMP" evidence="3">
    <location>
        <begin position="330"/>
        <end position="382"/>
    </location>
</feature>
<reference evidence="4 5" key="1">
    <citation type="submission" date="2021-06" db="EMBL/GenBank/DDBJ databases">
        <title>Complete genome of Haloferula helveola possessing various polysaccharide degrading enzymes.</title>
        <authorList>
            <person name="Takami H."/>
            <person name="Huang C."/>
            <person name="Hamasaki K."/>
        </authorList>
    </citation>
    <scope>NUCLEOTIDE SEQUENCE [LARGE SCALE GENOMIC DNA]</scope>
    <source>
        <strain evidence="4 5">CN-1</strain>
    </source>
</reference>
<dbReference type="InterPro" id="IPR050697">
    <property type="entry name" value="Adenylyl/Guanylyl_Cyclase_3/4"/>
</dbReference>
<dbReference type="SMART" id="SM00304">
    <property type="entry name" value="HAMP"/>
    <property type="match status" value="1"/>
</dbReference>
<accession>A0ABN6H0B0</accession>
<sequence>MSIRWKLFLALFLLTAGASALVLFLAEQEFRTSTREEVSKRFDSQISGLLEARSERLAQVRELCSKLAGQDVLRQRLRDPDTTPERGFLEKFEELRGGRETESRVRNPQQGRTARPGRAAELPLMGVITLEGEMLPLGRPLPAQRRRRPPQQLRELARQPSQEVAYVVVENEREGETRSRVQEVVVTPVREDDGTMLGWFFMGMDAQTRDEQVFQRAEAISGREARTGVVVEDEWFVSGLTEADKETLAATRADSGWDDPEPELVELDNERYLLATAPLNPDSPLGRGYQVTLFPIGSLIDAVEDLRWKVAGLALIAAVVAGIVALVLSARFSRPIAALVAGTERVRRGQFDEQVQVRSKDELGKLSDAFNLMTRDLALKERYHEVLGKVSDPTVARRLMEGELELGGEVVEAAVLFCDIRGFTAMTDGMPPSEVIDLLNEHMTALTRVVYEHGGVVDKFVGDLVMAVFGTPQSHGDDALRAARCAVAMLEERRSLDAATSREVAVGIGVAFGPLVAGCMGSSDRLNYTVLGDRVNLAARLCSAAGAGEVLVDSAVAGAAKDEFHVDTRGTASLKGFAERVPMFAIQRGNMSSPQTLGTD</sequence>
<dbReference type="InterPro" id="IPR029787">
    <property type="entry name" value="Nucleotide_cyclase"/>
</dbReference>
<keyword evidence="5" id="KW-1185">Reference proteome</keyword>
<dbReference type="PANTHER" id="PTHR43081:SF1">
    <property type="entry name" value="ADENYLATE CYCLASE, TERMINAL-DIFFERENTIATION SPECIFIC"/>
    <property type="match status" value="1"/>
</dbReference>
<dbReference type="PANTHER" id="PTHR43081">
    <property type="entry name" value="ADENYLATE CYCLASE, TERMINAL-DIFFERENTIATION SPECIFIC-RELATED"/>
    <property type="match status" value="1"/>
</dbReference>
<evidence type="ECO:0000259" key="2">
    <source>
        <dbReference type="PROSITE" id="PS50125"/>
    </source>
</evidence>
<feature type="domain" description="Guanylate cyclase" evidence="2">
    <location>
        <begin position="414"/>
        <end position="542"/>
    </location>
</feature>
<dbReference type="PROSITE" id="PS50125">
    <property type="entry name" value="GUANYLATE_CYCLASE_2"/>
    <property type="match status" value="1"/>
</dbReference>
<dbReference type="Pfam" id="PF00211">
    <property type="entry name" value="Guanylate_cyc"/>
    <property type="match status" value="1"/>
</dbReference>
<dbReference type="Proteomes" id="UP001374893">
    <property type="component" value="Chromosome"/>
</dbReference>
<evidence type="ECO:0000313" key="4">
    <source>
        <dbReference type="EMBL" id="BCX46951.1"/>
    </source>
</evidence>
<evidence type="ECO:0000259" key="3">
    <source>
        <dbReference type="PROSITE" id="PS50885"/>
    </source>
</evidence>
<dbReference type="SUPFAM" id="SSF158472">
    <property type="entry name" value="HAMP domain-like"/>
    <property type="match status" value="1"/>
</dbReference>
<dbReference type="CDD" id="cd06225">
    <property type="entry name" value="HAMP"/>
    <property type="match status" value="1"/>
</dbReference>
<dbReference type="PROSITE" id="PS50885">
    <property type="entry name" value="HAMP"/>
    <property type="match status" value="1"/>
</dbReference>
<dbReference type="Gene3D" id="3.30.70.1230">
    <property type="entry name" value="Nucleotide cyclase"/>
    <property type="match status" value="1"/>
</dbReference>